<sequence>MIGFRVNLYKYGGGTWFNWDSSTKQFVAPGPYAMFMMWQFGILTGLNFCGIQCIQLYFLLGSEPGIPEEEGDDPDVQFDVHKFATVMVAWGEVFTCLAIVFGNIAVTLHVDDCRYLLNQIITYNDTLQEMLYTKQIEMDEEHKKWIRGGERLILLCVTASLLVPFIFAPCFLHPIEPTHRLITEWLEFEFGFNLRGIPIGIMFLFAIYECSNVFNVFCVIALLYLFTTITCLNDISTVEVERRTASGKRCHVVTRFYGVLEDKDQIKFYRIQVYFNNLINNVFDSILFSYHHVACMLCPSVMACFAIRNQQIMIDGGILAVLVVAVGVLVPLGTIYFESIFCGALVSNSEDFKESGKLLMDRKTMHAKFALSCRPLYLKMTHPFYNVDRNTFLQFTDAVVDKTITLLLW</sequence>
<keyword evidence="3" id="KW-1185">Reference proteome</keyword>
<accession>A0ABP1S7Q5</accession>
<dbReference type="Proteomes" id="UP001642540">
    <property type="component" value="Unassembled WGS sequence"/>
</dbReference>
<feature type="transmembrane region" description="Helical" evidence="1">
    <location>
        <begin position="318"/>
        <end position="337"/>
    </location>
</feature>
<feature type="transmembrane region" description="Helical" evidence="1">
    <location>
        <begin position="80"/>
        <end position="106"/>
    </location>
</feature>
<name>A0ABP1S7Q5_9HEXA</name>
<proteinExistence type="predicted"/>
<evidence type="ECO:0008006" key="4">
    <source>
        <dbReference type="Google" id="ProtNLM"/>
    </source>
</evidence>
<protein>
    <recommendedName>
        <fullName evidence="4">Odorant receptor</fullName>
    </recommendedName>
</protein>
<feature type="transmembrane region" description="Helical" evidence="1">
    <location>
        <begin position="40"/>
        <end position="60"/>
    </location>
</feature>
<feature type="transmembrane region" description="Helical" evidence="1">
    <location>
        <begin position="152"/>
        <end position="175"/>
    </location>
</feature>
<feature type="transmembrane region" description="Helical" evidence="1">
    <location>
        <begin position="190"/>
        <end position="208"/>
    </location>
</feature>
<feature type="transmembrane region" description="Helical" evidence="1">
    <location>
        <begin position="286"/>
        <end position="306"/>
    </location>
</feature>
<evidence type="ECO:0000313" key="2">
    <source>
        <dbReference type="EMBL" id="CAL8146334.1"/>
    </source>
</evidence>
<dbReference type="EMBL" id="CAXLJM020000164">
    <property type="protein sequence ID" value="CAL8146334.1"/>
    <property type="molecule type" value="Genomic_DNA"/>
</dbReference>
<keyword evidence="1" id="KW-0812">Transmembrane</keyword>
<keyword evidence="1" id="KW-0472">Membrane</keyword>
<keyword evidence="1" id="KW-1133">Transmembrane helix</keyword>
<feature type="transmembrane region" description="Helical" evidence="1">
    <location>
        <begin position="213"/>
        <end position="235"/>
    </location>
</feature>
<evidence type="ECO:0000313" key="3">
    <source>
        <dbReference type="Proteomes" id="UP001642540"/>
    </source>
</evidence>
<reference evidence="2 3" key="1">
    <citation type="submission" date="2024-08" db="EMBL/GenBank/DDBJ databases">
        <authorList>
            <person name="Cucini C."/>
            <person name="Frati F."/>
        </authorList>
    </citation>
    <scope>NUCLEOTIDE SEQUENCE [LARGE SCALE GENOMIC DNA]</scope>
</reference>
<gene>
    <name evidence="2" type="ORF">ODALV1_LOCUS30781</name>
</gene>
<organism evidence="2 3">
    <name type="scientific">Orchesella dallaii</name>
    <dbReference type="NCBI Taxonomy" id="48710"/>
    <lineage>
        <taxon>Eukaryota</taxon>
        <taxon>Metazoa</taxon>
        <taxon>Ecdysozoa</taxon>
        <taxon>Arthropoda</taxon>
        <taxon>Hexapoda</taxon>
        <taxon>Collembola</taxon>
        <taxon>Entomobryomorpha</taxon>
        <taxon>Entomobryoidea</taxon>
        <taxon>Orchesellidae</taxon>
        <taxon>Orchesellinae</taxon>
        <taxon>Orchesella</taxon>
    </lineage>
</organism>
<evidence type="ECO:0000256" key="1">
    <source>
        <dbReference type="SAM" id="Phobius"/>
    </source>
</evidence>
<comment type="caution">
    <text evidence="2">The sequence shown here is derived from an EMBL/GenBank/DDBJ whole genome shotgun (WGS) entry which is preliminary data.</text>
</comment>